<organism evidence="11 12">
    <name type="scientific">Halalkalibacter hemicellulosilyticusJCM 9152</name>
    <dbReference type="NCBI Taxonomy" id="1236971"/>
    <lineage>
        <taxon>Bacteria</taxon>
        <taxon>Bacillati</taxon>
        <taxon>Bacillota</taxon>
        <taxon>Bacilli</taxon>
        <taxon>Bacillales</taxon>
        <taxon>Bacillaceae</taxon>
        <taxon>Halalkalibacter</taxon>
    </lineage>
</organism>
<name>W4QEC0_9BACI</name>
<evidence type="ECO:0000256" key="1">
    <source>
        <dbReference type="ARBA" id="ARBA00004168"/>
    </source>
</evidence>
<evidence type="ECO:0000259" key="9">
    <source>
        <dbReference type="PROSITE" id="PS50847"/>
    </source>
</evidence>
<protein>
    <recommendedName>
        <fullName evidence="13">Gram-positive cocci surface proteins LPxTG domain-containing protein</fullName>
    </recommendedName>
</protein>
<dbReference type="CDD" id="cd06920">
    <property type="entry name" value="NEAT"/>
    <property type="match status" value="1"/>
</dbReference>
<feature type="domain" description="NEAT" evidence="10">
    <location>
        <begin position="33"/>
        <end position="181"/>
    </location>
</feature>
<sequence length="729" mass="80633">MKQKSFASFIIVMLLISQLLPGVATTYAEKSDLPDGVYEADYRYLKDGSSETSAAHGYLYVENTGRFIVEAEQIFFEHEITAENEGYIPYIGFRLPGYPKATISGADITGMDGYQEVEPSLVDQADENGNYVVRYELEEVTKAPDILIHVYMEGVPGFPGGVYDYWYNVQLEIDTSTLPIEVEADKTSLIDLIAEAEALFEAIPPSGTFIPNVISDGEHTYSTSQINNRLTNAKNVVNDPSASQAEVEAVSNNLQVAMDSVKRDQYFETGTLRFIVLDSMEEDAALSEHTGDFGEEVAILEQFGTHQAWVNIPVVGMSDDLDIRSSMAPANGEVRETFVAPIPFVRKETEEIIWYQASVRHANADDSVWQGLTFLRYSDEGVEKEVYLSFNVSQLNELEELFLLAEAFNETAEIGTANGQFDADHDVQENLQSAMEQAGRVSSNLAATRPEIAEAYERLDEAITEFLSKKQLEAGQYELQLADISEELADYVDSIYMNVDEDGTIDLEVTRREETTQVELVSQKDGEAVASSDEGGRTYLFSNIDLTNAYQLTVQHQGGQEQVFVTYFAMISSQVVEEEPPGNEEDQPSNEEEPPGNEEDQPSNEEEPPGNEEDQPSNEEEPPGDEGDQPSNEEEPPVNGGDQSGNEEDPPGNGGGQLENEEEVNGDEDRLQEKSPDNGEKQATGESSNESSGKVLPKTSTNLYMLLLLGSAMILLGGFAYLYMRKRLV</sequence>
<keyword evidence="7" id="KW-1133">Transmembrane helix</keyword>
<dbReference type="SUPFAM" id="SSF158911">
    <property type="entry name" value="NEAT domain-like"/>
    <property type="match status" value="1"/>
</dbReference>
<keyword evidence="7" id="KW-0812">Transmembrane</keyword>
<dbReference type="SMART" id="SM00725">
    <property type="entry name" value="NEAT"/>
    <property type="match status" value="1"/>
</dbReference>
<evidence type="ECO:0000256" key="8">
    <source>
        <dbReference type="SAM" id="SignalP"/>
    </source>
</evidence>
<evidence type="ECO:0000256" key="6">
    <source>
        <dbReference type="SAM" id="MobiDB-lite"/>
    </source>
</evidence>
<feature type="region of interest" description="Disordered" evidence="6">
    <location>
        <begin position="576"/>
        <end position="696"/>
    </location>
</feature>
<evidence type="ECO:0000256" key="5">
    <source>
        <dbReference type="ARBA" id="ARBA00023088"/>
    </source>
</evidence>
<feature type="domain" description="Gram-positive cocci surface proteins LPxTG" evidence="9">
    <location>
        <begin position="696"/>
        <end position="729"/>
    </location>
</feature>
<feature type="compositionally biased region" description="Basic and acidic residues" evidence="6">
    <location>
        <begin position="667"/>
        <end position="680"/>
    </location>
</feature>
<dbReference type="InterPro" id="IPR019931">
    <property type="entry name" value="LPXTG_anchor"/>
</dbReference>
<dbReference type="Pfam" id="PF05031">
    <property type="entry name" value="NEAT"/>
    <property type="match status" value="1"/>
</dbReference>
<keyword evidence="7" id="KW-0472">Membrane</keyword>
<dbReference type="InterPro" id="IPR006635">
    <property type="entry name" value="NEAT_dom"/>
</dbReference>
<dbReference type="EMBL" id="BAUU01000006">
    <property type="protein sequence ID" value="GAE29709.1"/>
    <property type="molecule type" value="Genomic_DNA"/>
</dbReference>
<dbReference type="AlphaFoldDB" id="W4QEC0"/>
<evidence type="ECO:0000256" key="7">
    <source>
        <dbReference type="SAM" id="Phobius"/>
    </source>
</evidence>
<dbReference type="Proteomes" id="UP000018895">
    <property type="component" value="Unassembled WGS sequence"/>
</dbReference>
<feature type="chain" id="PRO_5004848403" description="Gram-positive cocci surface proteins LPxTG domain-containing protein" evidence="8">
    <location>
        <begin position="25"/>
        <end position="729"/>
    </location>
</feature>
<feature type="signal peptide" evidence="8">
    <location>
        <begin position="1"/>
        <end position="24"/>
    </location>
</feature>
<feature type="compositionally biased region" description="Polar residues" evidence="6">
    <location>
        <begin position="684"/>
        <end position="696"/>
    </location>
</feature>
<keyword evidence="2" id="KW-0134">Cell wall</keyword>
<dbReference type="Gene3D" id="1.20.1270.90">
    <property type="entry name" value="AF1782-like"/>
    <property type="match status" value="2"/>
</dbReference>
<keyword evidence="5" id="KW-0572">Peptidoglycan-anchor</keyword>
<evidence type="ECO:0000259" key="10">
    <source>
        <dbReference type="PROSITE" id="PS50978"/>
    </source>
</evidence>
<keyword evidence="4 8" id="KW-0732">Signal</keyword>
<evidence type="ECO:0000256" key="4">
    <source>
        <dbReference type="ARBA" id="ARBA00022729"/>
    </source>
</evidence>
<evidence type="ECO:0000256" key="2">
    <source>
        <dbReference type="ARBA" id="ARBA00022512"/>
    </source>
</evidence>
<evidence type="ECO:0000256" key="3">
    <source>
        <dbReference type="ARBA" id="ARBA00022525"/>
    </source>
</evidence>
<keyword evidence="12" id="KW-1185">Reference proteome</keyword>
<feature type="compositionally biased region" description="Acidic residues" evidence="6">
    <location>
        <begin position="576"/>
        <end position="636"/>
    </location>
</feature>
<dbReference type="STRING" id="1236971.JCM9152_1087"/>
<dbReference type="Pfam" id="PF00746">
    <property type="entry name" value="Gram_pos_anchor"/>
    <property type="match status" value="1"/>
</dbReference>
<evidence type="ECO:0008006" key="13">
    <source>
        <dbReference type="Google" id="ProtNLM"/>
    </source>
</evidence>
<comment type="caution">
    <text evidence="11">The sequence shown here is derived from an EMBL/GenBank/DDBJ whole genome shotgun (WGS) entry which is preliminary data.</text>
</comment>
<evidence type="ECO:0000313" key="11">
    <source>
        <dbReference type="EMBL" id="GAE29709.1"/>
    </source>
</evidence>
<accession>W4QEC0</accession>
<keyword evidence="3" id="KW-0964">Secreted</keyword>
<dbReference type="OrthoDB" id="504962at2"/>
<proteinExistence type="predicted"/>
<reference evidence="11" key="1">
    <citation type="journal article" date="2014" name="Genome Announc.">
        <title>Draft Genome Sequences of Three Alkaliphilic Bacillus Strains, Bacillus wakoensis JCM 9140T, Bacillus akibai JCM 9157T, and Bacillus hemicellulosilyticus JCM 9152T.</title>
        <authorList>
            <person name="Yuki M."/>
            <person name="Oshima K."/>
            <person name="Suda W."/>
            <person name="Oshida Y."/>
            <person name="Kitamura K."/>
            <person name="Iida T."/>
            <person name="Hattori M."/>
            <person name="Ohkuma M."/>
        </authorList>
    </citation>
    <scope>NUCLEOTIDE SEQUENCE [LARGE SCALE GENOMIC DNA]</scope>
    <source>
        <strain evidence="11">JCM 9152</strain>
    </source>
</reference>
<dbReference type="PROSITE" id="PS50847">
    <property type="entry name" value="GRAM_POS_ANCHORING"/>
    <property type="match status" value="1"/>
</dbReference>
<dbReference type="Gene3D" id="2.60.40.1850">
    <property type="match status" value="1"/>
</dbReference>
<feature type="transmembrane region" description="Helical" evidence="7">
    <location>
        <begin position="703"/>
        <end position="724"/>
    </location>
</feature>
<dbReference type="RefSeq" id="WP_052015591.1">
    <property type="nucleotide sequence ID" value="NZ_BAUU01000006.1"/>
</dbReference>
<gene>
    <name evidence="11" type="ORF">JCM9152_1087</name>
</gene>
<evidence type="ECO:0000313" key="12">
    <source>
        <dbReference type="Proteomes" id="UP000018895"/>
    </source>
</evidence>
<comment type="subcellular location">
    <subcellularLocation>
        <location evidence="1">Secreted</location>
        <location evidence="1">Cell wall</location>
        <topology evidence="1">Peptidoglycan-anchor</topology>
    </subcellularLocation>
</comment>
<dbReference type="InterPro" id="IPR037250">
    <property type="entry name" value="NEAT_dom_sf"/>
</dbReference>
<dbReference type="PROSITE" id="PS50978">
    <property type="entry name" value="NEAT"/>
    <property type="match status" value="1"/>
</dbReference>
<dbReference type="NCBIfam" id="TIGR01167">
    <property type="entry name" value="LPXTG_anchor"/>
    <property type="match status" value="1"/>
</dbReference>